<proteinExistence type="predicted"/>
<reference evidence="1" key="1">
    <citation type="submission" date="2022-03" db="EMBL/GenBank/DDBJ databases">
        <authorList>
            <person name="Leyn A S."/>
        </authorList>
    </citation>
    <scope>NUCLEOTIDE SEQUENCE</scope>
    <source>
        <strain evidence="1">Streptomyces globisporus 4-3</strain>
    </source>
</reference>
<dbReference type="Proteomes" id="UP001154015">
    <property type="component" value="Unassembled WGS sequence"/>
</dbReference>
<accession>A0ABM9H7B0</accession>
<evidence type="ECO:0000313" key="2">
    <source>
        <dbReference type="Proteomes" id="UP001154015"/>
    </source>
</evidence>
<name>A0ABM9H7B0_STRGL</name>
<dbReference type="RefSeq" id="WP_318575475.1">
    <property type="nucleotide sequence ID" value="NZ_CAKXYP010000025.1"/>
</dbReference>
<protein>
    <submittedName>
        <fullName evidence="1">Uncharacterized protein</fullName>
    </submittedName>
</protein>
<evidence type="ECO:0000313" key="1">
    <source>
        <dbReference type="EMBL" id="CAH9419501.1"/>
    </source>
</evidence>
<sequence>MDLHTWITQQVEAVEAGARDALGEDVFFGVTDERTAQHYQRAGSPEVVLRRCEVDRRILARHRLDPNFAYEAACYGCGTYGDLDLSNVDNLNDCPELLDLAHAHGITPDVLAGLDRPQQPRPAPRSERRLGLGDILTATNPITTSDVPAALRGHRWKP</sequence>
<comment type="caution">
    <text evidence="1">The sequence shown here is derived from an EMBL/GenBank/DDBJ whole genome shotgun (WGS) entry which is preliminary data.</text>
</comment>
<dbReference type="EMBL" id="CAKXYP010000025">
    <property type="protein sequence ID" value="CAH9419501.1"/>
    <property type="molecule type" value="Genomic_DNA"/>
</dbReference>
<organism evidence="1 2">
    <name type="scientific">Streptomyces globisporus</name>
    <dbReference type="NCBI Taxonomy" id="1908"/>
    <lineage>
        <taxon>Bacteria</taxon>
        <taxon>Bacillati</taxon>
        <taxon>Actinomycetota</taxon>
        <taxon>Actinomycetes</taxon>
        <taxon>Kitasatosporales</taxon>
        <taxon>Streptomycetaceae</taxon>
        <taxon>Streptomyces</taxon>
    </lineage>
</organism>
<gene>
    <name evidence="1" type="ORF">SGL43_06556</name>
</gene>
<keyword evidence="2" id="KW-1185">Reference proteome</keyword>